<dbReference type="Pfam" id="PF20428">
    <property type="entry name" value="Sey1_3HB"/>
    <property type="match status" value="1"/>
</dbReference>
<proteinExistence type="predicted"/>
<reference evidence="3" key="1">
    <citation type="journal article" date="2018" name="Nat. Microbiol.">
        <title>Leveraging single-cell genomics to expand the fungal tree of life.</title>
        <authorList>
            <person name="Ahrendt S.R."/>
            <person name="Quandt C.A."/>
            <person name="Ciobanu D."/>
            <person name="Clum A."/>
            <person name="Salamov A."/>
            <person name="Andreopoulos B."/>
            <person name="Cheng J.F."/>
            <person name="Woyke T."/>
            <person name="Pelin A."/>
            <person name="Henrissat B."/>
            <person name="Reynolds N.K."/>
            <person name="Benny G.L."/>
            <person name="Smith M.E."/>
            <person name="James T.Y."/>
            <person name="Grigoriev I.V."/>
        </authorList>
    </citation>
    <scope>NUCLEOTIDE SEQUENCE [LARGE SCALE GENOMIC DNA]</scope>
    <source>
        <strain evidence="3">RSA 1356</strain>
    </source>
</reference>
<protein>
    <submittedName>
        <fullName evidence="2">RHD3/Sey1</fullName>
    </submittedName>
</protein>
<dbReference type="PANTHER" id="PTHR45923">
    <property type="entry name" value="PROTEIN SEY1"/>
    <property type="match status" value="1"/>
</dbReference>
<evidence type="ECO:0000313" key="3">
    <source>
        <dbReference type="Proteomes" id="UP000271241"/>
    </source>
</evidence>
<name>A0A4V1IW37_9FUNG</name>
<dbReference type="GO" id="GO:0003924">
    <property type="term" value="F:GTPase activity"/>
    <property type="evidence" value="ECO:0007669"/>
    <property type="project" value="TreeGrafter"/>
</dbReference>
<dbReference type="Proteomes" id="UP000271241">
    <property type="component" value="Unassembled WGS sequence"/>
</dbReference>
<accession>A0A4V1IW37</accession>
<organism evidence="2 3">
    <name type="scientific">Thamnocephalis sphaerospora</name>
    <dbReference type="NCBI Taxonomy" id="78915"/>
    <lineage>
        <taxon>Eukaryota</taxon>
        <taxon>Fungi</taxon>
        <taxon>Fungi incertae sedis</taxon>
        <taxon>Zoopagomycota</taxon>
        <taxon>Zoopagomycotina</taxon>
        <taxon>Zoopagomycetes</taxon>
        <taxon>Zoopagales</taxon>
        <taxon>Sigmoideomycetaceae</taxon>
        <taxon>Thamnocephalis</taxon>
    </lineage>
</organism>
<feature type="domain" description="Sey1/RHD3-like three-helix bundle" evidence="1">
    <location>
        <begin position="50"/>
        <end position="147"/>
    </location>
</feature>
<dbReference type="PANTHER" id="PTHR45923:SF2">
    <property type="entry name" value="PROTEIN SEY1"/>
    <property type="match status" value="1"/>
</dbReference>
<evidence type="ECO:0000259" key="1">
    <source>
        <dbReference type="Pfam" id="PF20428"/>
    </source>
</evidence>
<sequence length="152" mass="17298">LADRMLSIPSQQMLLAEHRCAELFSEAEAAFKQSIADITAQIDAGKVVNGLGKLMEEVRNEAIAMFDASAKHYHHDVYTEMRDKLHETFNEELRTLFRSQLKTLAANLSELFDTEMEPLSADSAASFMEKANKLRLRILREFEDTAKKSWST</sequence>
<dbReference type="GO" id="GO:0016320">
    <property type="term" value="P:endoplasmic reticulum membrane fusion"/>
    <property type="evidence" value="ECO:0007669"/>
    <property type="project" value="TreeGrafter"/>
</dbReference>
<dbReference type="AlphaFoldDB" id="A0A4V1IW37"/>
<dbReference type="InterPro" id="IPR008803">
    <property type="entry name" value="RHD3/Sey1"/>
</dbReference>
<feature type="non-terminal residue" evidence="2">
    <location>
        <position position="1"/>
    </location>
</feature>
<keyword evidence="3" id="KW-1185">Reference proteome</keyword>
<dbReference type="GO" id="GO:0005783">
    <property type="term" value="C:endoplasmic reticulum"/>
    <property type="evidence" value="ECO:0007669"/>
    <property type="project" value="TreeGrafter"/>
</dbReference>
<dbReference type="InterPro" id="IPR046758">
    <property type="entry name" value="Sey1/RHD3-like_3HB"/>
</dbReference>
<gene>
    <name evidence="2" type="ORF">THASP1DRAFT_25431</name>
</gene>
<dbReference type="EMBL" id="KZ992932">
    <property type="protein sequence ID" value="RKP06199.1"/>
    <property type="molecule type" value="Genomic_DNA"/>
</dbReference>
<evidence type="ECO:0000313" key="2">
    <source>
        <dbReference type="EMBL" id="RKP06199.1"/>
    </source>
</evidence>